<dbReference type="InterPro" id="IPR025574">
    <property type="entry name" value="Nucleoporin_FG_rpt"/>
</dbReference>
<dbReference type="GO" id="GO:0044614">
    <property type="term" value="C:nuclear pore cytoplasmic filaments"/>
    <property type="evidence" value="ECO:0007669"/>
    <property type="project" value="TreeGrafter"/>
</dbReference>
<dbReference type="PROSITE" id="PS51434">
    <property type="entry name" value="NUP_C"/>
    <property type="match status" value="1"/>
</dbReference>
<feature type="compositionally biased region" description="Gly residues" evidence="11">
    <location>
        <begin position="340"/>
        <end position="360"/>
    </location>
</feature>
<evidence type="ECO:0000256" key="6">
    <source>
        <dbReference type="ARBA" id="ARBA00022816"/>
    </source>
</evidence>
<dbReference type="Gene3D" id="1.25.40.690">
    <property type="match status" value="1"/>
</dbReference>
<keyword evidence="8" id="KW-0811">Translocation</keyword>
<feature type="compositionally biased region" description="Polar residues" evidence="11">
    <location>
        <begin position="501"/>
        <end position="522"/>
    </location>
</feature>
<keyword evidence="4" id="KW-0677">Repeat</keyword>
<dbReference type="EMBL" id="KZ826349">
    <property type="protein sequence ID" value="PYI06431.1"/>
    <property type="molecule type" value="Genomic_DNA"/>
</dbReference>
<dbReference type="SUPFAM" id="SSF82215">
    <property type="entry name" value="C-terminal autoproteolytic domain of nucleoporin nup98"/>
    <property type="match status" value="1"/>
</dbReference>
<feature type="compositionally biased region" description="Polar residues" evidence="11">
    <location>
        <begin position="394"/>
        <end position="412"/>
    </location>
</feature>
<dbReference type="GO" id="GO:0017056">
    <property type="term" value="F:structural constituent of nuclear pore"/>
    <property type="evidence" value="ECO:0007669"/>
    <property type="project" value="InterPro"/>
</dbReference>
<dbReference type="STRING" id="1448318.A0A319E9B1"/>
<feature type="compositionally biased region" description="Polar residues" evidence="11">
    <location>
        <begin position="1231"/>
        <end position="1249"/>
    </location>
</feature>
<sequence length="2004" mass="211037">MFGGFGQNNQQSSGFGAGSGFGGTSSGGGFGSTPSPFGGGNTSGGGLFGNTSSSFGSGGGFGTGTQNQSNSMFGGQNRTSGFGAGTSTGGSLFGSGGGTATAGGSGFGGFGSTSNTGGFGNTSTGTGTSTGLFGNKPGGFGSSAGTGGGFGASGGTTGGFGGTTATSGFGSGTGTAFQQAIPASDGTGSTPFSAYTEKDGNTTGTNHYQSITFMQPYSKYSFEELRLGDYNQGRRFGNGSGQAGAFGTSAFGGSGFGQQQQSTGFGSTSSPFGGGTSAPSSGFGQTQTTGGFGSNANTNSNPLFGAAKPATGMFGSGTGTTGTSQSGLFGGANQTTPTAGGFGSGTATGTGGFGSGGGSLFGNNTNTTNNAQQQKPLFGGSGTTGTGFGGGFGAQNTSTASPFGGTAATSSPFGGQQQTQSGTGLFGGGLGQQNQAQNQQQTQNKGLFGGFGTNTQQQPQSGTTGLFGNTGAATGTGAAGSSLFGQNNQQPQQQTPGGSLFGNNQQTGTSSLFGGAQQQGQKSLFGGSATGTGTGTGTSAFGGFGNTQNTQTGGGGLFGSAQNQQQQKPSLFGGSTAGAGGSLFGGQSTTPQNAGGSLFGSTQNQPQQTGGLNTSSLFGNTQQAQPQQAQQPQQPAPGSLQASLLDGNPYGNQSIFSGLPAPTASSPGPLATPLSSSTKQKQRTPLPVYKITPNAANRLLTPPKRQGYGFSYSTYGSPSSSTSTPGGLGGSVLGGSLRGSVNGNLGRSSFSKSFSTSNLRKTFDPESDSVLSPGALSSGSSRLSSGSLKRLTIDRSLRNDLFARSASTPAAPITNGEEVAPPVDKMKKKVSFDSSSEPPATGGEIVPVQSQSSEPTSEELGFLRSIRKSGTINSISSTKPTESPARPEMEAVRGNELAAVPENAEQSATTAGSPSRLSFVPGGDPQPGDYWMKPTRAEINKLSREQQKKFVGFTVGRQRCGQVTFDEPVDLTTVDLDRIFDHLVDIGVRKITVYPDETIKPPMGKGLNVPSTLRIENSWPRGRDKKSPSPLTSGPLFDKHVDRLVKVHNTEFVDYEKETGTWVFRVPHYTTYGLDYDSDEEEEEGESLNQSTLSAAPDTPTPKAQTPANADTTMGSELMSAFSTDDSFVGSMAGVDDDTFDFKKRKIVPGAFGNQIMETVEDQHSVSGDDEESFLGESSTGSTIEQDGDDITESQQSGESVVGLDESEEMDMAGTFPDLHQTVERDDTQSTDTYMEPTQPSLRPWNTPSKPRLDLSGDWAEHLQRTISPRKQDRDALREIQAIAFTDRPLHEDSPKKTAADARKKGFATSIDLMNSLFQQPRKQQVPSPFKTQSVRPKGLEWPYNKQPKTFAGESNELSGDDLAFHHSFKPRWGPVNSLLCVKNDMADIHSGDSRWQQKLSVTSEGRDISLLEFGKTVEPSDMLDAQRKQSVVSRVDGVPFARLAKADFRQFAQASSLVQSDHERLLWQLANILFNDDIEDDISAGVPHQLRSKYLHRIKKDRLSRLWEGIVREKHAQTAGKASSAEERAFYLLCSHRVEEACKLLIASQNFHLATLVAQIGRDPTTRADMAKQIEMWRQNNVYSEVSEPVRALYELLAGNALRSEGKSTGALEDRVSTFTFSERFELDWFQAFGLRLWYGITDDEPIEAAVCQFVDDLIDGNEPAFPSPPDQDDTVDRESPLWVLLKIYSTTGGAARSAYLHVQEFPAALLPESVSGDKLSNRLSFQLCQVLATAIGRHGSFQLDTAQLDQLVWDYAWELCCGGTLGRALFILLHLSRASDRERAVKETLARFAPQLPEPVTAEGQPSAMWQYLTQDLQLPESWIWVSKALYARDTGDAAREVDYLVRGKNWNDAHATFCRIVGPTAVIEGDYATLEMLVSGFGEEPERKVRGWATGGGIYEDFLRLATAKGSKRDATRLTRLVNALVKMADKVSQGSSVEGLEERVAFREMSRAVASWTGREDTKAIELSSVLSLPLTGDARLAQTAEMSRRYYSLVMAGGY</sequence>
<name>A0A319E9B1_ASPSB</name>
<evidence type="ECO:0000256" key="1">
    <source>
        <dbReference type="ARBA" id="ARBA00004567"/>
    </source>
</evidence>
<evidence type="ECO:0000313" key="14">
    <source>
        <dbReference type="Proteomes" id="UP000248423"/>
    </source>
</evidence>
<feature type="region of interest" description="Disordered" evidence="11">
    <location>
        <begin position="750"/>
        <end position="787"/>
    </location>
</feature>
<evidence type="ECO:0000256" key="3">
    <source>
        <dbReference type="ARBA" id="ARBA00022448"/>
    </source>
</evidence>
<dbReference type="GO" id="GO:0034398">
    <property type="term" value="P:telomere tethering at nuclear periphery"/>
    <property type="evidence" value="ECO:0007669"/>
    <property type="project" value="TreeGrafter"/>
</dbReference>
<feature type="region of interest" description="Disordered" evidence="11">
    <location>
        <begin position="1015"/>
        <end position="1034"/>
    </location>
</feature>
<proteinExistence type="inferred from homology"/>
<reference evidence="13 14" key="1">
    <citation type="submission" date="2018-02" db="EMBL/GenBank/DDBJ databases">
        <title>The genomes of Aspergillus section Nigri reveals drivers in fungal speciation.</title>
        <authorList>
            <consortium name="DOE Joint Genome Institute"/>
            <person name="Vesth T.C."/>
            <person name="Nybo J."/>
            <person name="Theobald S."/>
            <person name="Brandl J."/>
            <person name="Frisvad J.C."/>
            <person name="Nielsen K.F."/>
            <person name="Lyhne E.K."/>
            <person name="Kogle M.E."/>
            <person name="Kuo A."/>
            <person name="Riley R."/>
            <person name="Clum A."/>
            <person name="Nolan M."/>
            <person name="Lipzen A."/>
            <person name="Salamov A."/>
            <person name="Henrissat B."/>
            <person name="Wiebenga A."/>
            <person name="De vries R.P."/>
            <person name="Grigoriev I.V."/>
            <person name="Mortensen U.H."/>
            <person name="Andersen M.R."/>
            <person name="Baker S.E."/>
        </authorList>
    </citation>
    <scope>NUCLEOTIDE SEQUENCE [LARGE SCALE GENOMIC DNA]</scope>
    <source>
        <strain evidence="13 14">CBS 121057</strain>
    </source>
</reference>
<feature type="region of interest" description="Disordered" evidence="11">
    <location>
        <begin position="902"/>
        <end position="929"/>
    </location>
</feature>
<keyword evidence="9" id="KW-0906">Nuclear pore complex</keyword>
<dbReference type="GO" id="GO:0006405">
    <property type="term" value="P:RNA export from nucleus"/>
    <property type="evidence" value="ECO:0007669"/>
    <property type="project" value="TreeGrafter"/>
</dbReference>
<evidence type="ECO:0000313" key="13">
    <source>
        <dbReference type="EMBL" id="PYI06431.1"/>
    </source>
</evidence>
<accession>A0A319E9B1</accession>
<feature type="compositionally biased region" description="Low complexity" evidence="11">
    <location>
        <begin position="462"/>
        <end position="498"/>
    </location>
</feature>
<dbReference type="GO" id="GO:0000973">
    <property type="term" value="P:post-transcriptional tethering of RNA polymerase II gene DNA at nuclear periphery"/>
    <property type="evidence" value="ECO:0007669"/>
    <property type="project" value="TreeGrafter"/>
</dbReference>
<feature type="compositionally biased region" description="Low complexity" evidence="11">
    <location>
        <begin position="361"/>
        <end position="371"/>
    </location>
</feature>
<feature type="domain" description="Peptidase S59" evidence="12">
    <location>
        <begin position="927"/>
        <end position="1069"/>
    </location>
</feature>
<feature type="region of interest" description="Disordered" evidence="11">
    <location>
        <begin position="250"/>
        <end position="731"/>
    </location>
</feature>
<gene>
    <name evidence="13" type="ORF">BO78DRAFT_429675</name>
</gene>
<feature type="compositionally biased region" description="Polar residues" evidence="11">
    <location>
        <begin position="1176"/>
        <end position="1185"/>
    </location>
</feature>
<dbReference type="PANTHER" id="PTHR23198:SF6">
    <property type="entry name" value="NUCLEAR PORE COMPLEX PROTEIN NUP98-NUP96"/>
    <property type="match status" value="1"/>
</dbReference>
<feature type="compositionally biased region" description="Low complexity" evidence="11">
    <location>
        <begin position="769"/>
        <end position="787"/>
    </location>
</feature>
<feature type="region of interest" description="Disordered" evidence="11">
    <location>
        <begin position="808"/>
        <end position="889"/>
    </location>
</feature>
<evidence type="ECO:0000259" key="12">
    <source>
        <dbReference type="PROSITE" id="PS51434"/>
    </source>
</evidence>
<feature type="compositionally biased region" description="Gly residues" evidence="11">
    <location>
        <begin position="528"/>
        <end position="545"/>
    </location>
</feature>
<feature type="compositionally biased region" description="Low complexity" evidence="11">
    <location>
        <begin position="622"/>
        <end position="637"/>
    </location>
</feature>
<feature type="region of interest" description="Disordered" evidence="11">
    <location>
        <begin position="1162"/>
        <end position="1200"/>
    </location>
</feature>
<feature type="compositionally biased region" description="Gly residues" evidence="11">
    <location>
        <begin position="575"/>
        <end position="584"/>
    </location>
</feature>
<dbReference type="GO" id="GO:0003723">
    <property type="term" value="F:RNA binding"/>
    <property type="evidence" value="ECO:0007669"/>
    <property type="project" value="TreeGrafter"/>
</dbReference>
<dbReference type="GO" id="GO:0051028">
    <property type="term" value="P:mRNA transport"/>
    <property type="evidence" value="ECO:0007669"/>
    <property type="project" value="UniProtKB-KW"/>
</dbReference>
<evidence type="ECO:0000256" key="11">
    <source>
        <dbReference type="SAM" id="MobiDB-lite"/>
    </source>
</evidence>
<feature type="region of interest" description="Disordered" evidence="11">
    <location>
        <begin position="171"/>
        <end position="207"/>
    </location>
</feature>
<evidence type="ECO:0000256" key="8">
    <source>
        <dbReference type="ARBA" id="ARBA00023010"/>
    </source>
</evidence>
<keyword evidence="3" id="KW-0813">Transport</keyword>
<evidence type="ECO:0000256" key="2">
    <source>
        <dbReference type="ARBA" id="ARBA00008926"/>
    </source>
</evidence>
<feature type="compositionally biased region" description="Low complexity" evidence="11">
    <location>
        <begin position="413"/>
        <end position="423"/>
    </location>
</feature>
<dbReference type="InterPro" id="IPR007230">
    <property type="entry name" value="Nup98_auto-Pept-S59_dom"/>
</dbReference>
<dbReference type="FunFam" id="1.10.10.2360:FF:000001">
    <property type="entry name" value="Nuclear pore complex protein Nup98-Nup96"/>
    <property type="match status" value="1"/>
</dbReference>
<feature type="compositionally biased region" description="Gly residues" evidence="11">
    <location>
        <begin position="379"/>
        <end position="393"/>
    </location>
</feature>
<feature type="region of interest" description="Disordered" evidence="11">
    <location>
        <begin position="1231"/>
        <end position="1250"/>
    </location>
</feature>
<keyword evidence="10" id="KW-0539">Nucleus</keyword>
<dbReference type="Pfam" id="PF04096">
    <property type="entry name" value="Nucleoporin2"/>
    <property type="match status" value="1"/>
</dbReference>
<dbReference type="InterPro" id="IPR037665">
    <property type="entry name" value="Nucleoporin_S59-like"/>
</dbReference>
<keyword evidence="5" id="KW-0068">Autocatalytic cleavage</keyword>
<feature type="compositionally biased region" description="Low complexity" evidence="11">
    <location>
        <begin position="257"/>
        <end position="289"/>
    </location>
</feature>
<feature type="compositionally biased region" description="Polar residues" evidence="11">
    <location>
        <begin position="1102"/>
        <end position="1111"/>
    </location>
</feature>
<feature type="compositionally biased region" description="Polar residues" evidence="11">
    <location>
        <begin position="560"/>
        <end position="569"/>
    </location>
</feature>
<comment type="subcellular location">
    <subcellularLocation>
        <location evidence="1">Nucleus</location>
        <location evidence="1">Nuclear pore complex</location>
    </subcellularLocation>
</comment>
<dbReference type="FunFam" id="3.30.1610.10:FF:000003">
    <property type="entry name" value="Nucleoporin SONB, putative"/>
    <property type="match status" value="1"/>
</dbReference>
<feature type="compositionally biased region" description="Low complexity" evidence="11">
    <location>
        <begin position="432"/>
        <end position="446"/>
    </location>
</feature>
<dbReference type="InterPro" id="IPR021967">
    <property type="entry name" value="Nup98_C"/>
</dbReference>
<comment type="similarity">
    <text evidence="2">Belongs to the nucleoporin GLFG family.</text>
</comment>
<keyword evidence="7" id="KW-0653">Protein transport</keyword>
<feature type="compositionally biased region" description="Polar residues" evidence="11">
    <location>
        <begin position="904"/>
        <end position="916"/>
    </location>
</feature>
<dbReference type="GO" id="GO:0006606">
    <property type="term" value="P:protein import into nucleus"/>
    <property type="evidence" value="ECO:0007669"/>
    <property type="project" value="TreeGrafter"/>
</dbReference>
<dbReference type="Gene3D" id="1.10.10.2360">
    <property type="match status" value="1"/>
</dbReference>
<evidence type="ECO:0000256" key="7">
    <source>
        <dbReference type="ARBA" id="ARBA00022927"/>
    </source>
</evidence>
<feature type="region of interest" description="Disordered" evidence="11">
    <location>
        <begin position="1078"/>
        <end position="1111"/>
    </location>
</feature>
<feature type="region of interest" description="Disordered" evidence="11">
    <location>
        <begin position="1"/>
        <end position="88"/>
    </location>
</feature>
<dbReference type="InterPro" id="IPR036903">
    <property type="entry name" value="Nup98_auto-Pept-S59_dom_sf"/>
</dbReference>
<dbReference type="OrthoDB" id="3797628at2759"/>
<dbReference type="Gene3D" id="3.30.1610.10">
    <property type="entry name" value="Peptidase S59, nucleoporin"/>
    <property type="match status" value="1"/>
</dbReference>
<dbReference type="PANTHER" id="PTHR23198">
    <property type="entry name" value="NUCLEOPORIN"/>
    <property type="match status" value="1"/>
</dbReference>
<evidence type="ECO:0000256" key="5">
    <source>
        <dbReference type="ARBA" id="ARBA00022813"/>
    </source>
</evidence>
<dbReference type="GO" id="GO:0008139">
    <property type="term" value="F:nuclear localization sequence binding"/>
    <property type="evidence" value="ECO:0007669"/>
    <property type="project" value="TreeGrafter"/>
</dbReference>
<keyword evidence="14" id="KW-1185">Reference proteome</keyword>
<dbReference type="Pfam" id="PF12110">
    <property type="entry name" value="Nup96"/>
    <property type="match status" value="1"/>
</dbReference>
<feature type="region of interest" description="Disordered" evidence="11">
    <location>
        <begin position="1321"/>
        <end position="1344"/>
    </location>
</feature>
<evidence type="ECO:0000256" key="10">
    <source>
        <dbReference type="ARBA" id="ARBA00023242"/>
    </source>
</evidence>
<feature type="compositionally biased region" description="Polar residues" evidence="11">
    <location>
        <begin position="868"/>
        <end position="881"/>
    </location>
</feature>
<feature type="compositionally biased region" description="Polar residues" evidence="11">
    <location>
        <begin position="585"/>
        <end position="621"/>
    </location>
</feature>
<dbReference type="Pfam" id="PF13634">
    <property type="entry name" value="Nucleoporin_FG"/>
    <property type="match status" value="2"/>
</dbReference>
<organism evidence="13 14">
    <name type="scientific">Aspergillus sclerotiicarbonarius (strain CBS 121057 / IBT 28362)</name>
    <dbReference type="NCBI Taxonomy" id="1448318"/>
    <lineage>
        <taxon>Eukaryota</taxon>
        <taxon>Fungi</taxon>
        <taxon>Dikarya</taxon>
        <taxon>Ascomycota</taxon>
        <taxon>Pezizomycotina</taxon>
        <taxon>Eurotiomycetes</taxon>
        <taxon>Eurotiomycetidae</taxon>
        <taxon>Eurotiales</taxon>
        <taxon>Aspergillaceae</taxon>
        <taxon>Aspergillus</taxon>
        <taxon>Aspergillus subgen. Circumdati</taxon>
    </lineage>
</organism>
<dbReference type="FunFam" id="1.25.40.690:FF:000003">
    <property type="entry name" value="Nucleoporin SONB, putative"/>
    <property type="match status" value="1"/>
</dbReference>
<evidence type="ECO:0000256" key="4">
    <source>
        <dbReference type="ARBA" id="ARBA00022737"/>
    </source>
</evidence>
<feature type="compositionally biased region" description="Polar residues" evidence="11">
    <location>
        <begin position="1321"/>
        <end position="1335"/>
    </location>
</feature>
<keyword evidence="6" id="KW-0509">mRNA transport</keyword>
<dbReference type="VEuPathDB" id="FungiDB:BO78DRAFT_429675"/>
<feature type="compositionally biased region" description="Low complexity" evidence="11">
    <location>
        <begin position="707"/>
        <end position="725"/>
    </location>
</feature>
<protein>
    <recommendedName>
        <fullName evidence="12">Peptidase S59 domain-containing protein</fullName>
    </recommendedName>
</protein>
<feature type="compositionally biased region" description="Gly residues" evidence="11">
    <location>
        <begin position="15"/>
        <end position="48"/>
    </location>
</feature>
<evidence type="ECO:0000256" key="9">
    <source>
        <dbReference type="ARBA" id="ARBA00023132"/>
    </source>
</evidence>
<dbReference type="Proteomes" id="UP000248423">
    <property type="component" value="Unassembled WGS sequence"/>
</dbReference>